<sequence length="396" mass="44620">MLKNITHKSHITVTLRFLQTSITVHPETPSNRKALRIAVIGPPNVGKSALSNSLLNADLCAVSKRMDTTRWNTVGAITENSCQLVVVDSPGLVGIKHARDIVGAHSESTVLTDPEKAIARAEHLLVVHDATLPGKYLSHRILHILHRHSHIPATLVINKIDLIQRKSDLLELAKILTNGIVGDQKVATERVRLGKMGQVNVKDEIKLHTPFEEKDEKWKLLYNRLMNKPTYKISWGETRKLFGNECGWSNFDQIFFVSALTRKGIDDLRTHLQSLSHPLEGEYPMNEDSITQKKPRLICSEHIRSEVLNHLPGDVAYNLRVNVLEWDVTGEDENVKIRIVADVICDKLHWAHLLAKVIPNIEQDVSQHLRNLFAGHIEICIRAKHGKDVIGPKKID</sequence>
<keyword evidence="2" id="KW-0342">GTP-binding</keyword>
<dbReference type="InterPro" id="IPR009019">
    <property type="entry name" value="KH_sf_prok-type"/>
</dbReference>
<dbReference type="WBParaSite" id="PSU_v2.g20053.t1">
    <property type="protein sequence ID" value="PSU_v2.g20053.t1"/>
    <property type="gene ID" value="PSU_v2.g20053"/>
</dbReference>
<dbReference type="GO" id="GO:0000028">
    <property type="term" value="P:ribosomal small subunit assembly"/>
    <property type="evidence" value="ECO:0007669"/>
    <property type="project" value="TreeGrafter"/>
</dbReference>
<feature type="domain" description="G" evidence="3">
    <location>
        <begin position="36"/>
        <end position="159"/>
    </location>
</feature>
<dbReference type="PANTHER" id="PTHR42698">
    <property type="entry name" value="GTPASE ERA"/>
    <property type="match status" value="1"/>
</dbReference>
<dbReference type="SUPFAM" id="SSF52540">
    <property type="entry name" value="P-loop containing nucleoside triphosphate hydrolases"/>
    <property type="match status" value="1"/>
</dbReference>
<dbReference type="GO" id="GO:0043024">
    <property type="term" value="F:ribosomal small subunit binding"/>
    <property type="evidence" value="ECO:0007669"/>
    <property type="project" value="TreeGrafter"/>
</dbReference>
<protein>
    <submittedName>
        <fullName evidence="5">G domain-containing protein</fullName>
    </submittedName>
</protein>
<dbReference type="Gene3D" id="3.40.50.300">
    <property type="entry name" value="P-loop containing nucleotide triphosphate hydrolases"/>
    <property type="match status" value="1"/>
</dbReference>
<dbReference type="PANTHER" id="PTHR42698:SF1">
    <property type="entry name" value="GTPASE ERA, MITOCHONDRIAL"/>
    <property type="match status" value="1"/>
</dbReference>
<dbReference type="Gene3D" id="3.30.300.20">
    <property type="match status" value="1"/>
</dbReference>
<dbReference type="Proteomes" id="UP000887577">
    <property type="component" value="Unplaced"/>
</dbReference>
<dbReference type="GO" id="GO:0005759">
    <property type="term" value="C:mitochondrial matrix"/>
    <property type="evidence" value="ECO:0007669"/>
    <property type="project" value="TreeGrafter"/>
</dbReference>
<dbReference type="GO" id="GO:0019843">
    <property type="term" value="F:rRNA binding"/>
    <property type="evidence" value="ECO:0007669"/>
    <property type="project" value="TreeGrafter"/>
</dbReference>
<dbReference type="InterPro" id="IPR027417">
    <property type="entry name" value="P-loop_NTPase"/>
</dbReference>
<dbReference type="AlphaFoldDB" id="A0A914YL26"/>
<dbReference type="Pfam" id="PF01926">
    <property type="entry name" value="MMR_HSR1"/>
    <property type="match status" value="1"/>
</dbReference>
<evidence type="ECO:0000256" key="2">
    <source>
        <dbReference type="ARBA" id="ARBA00023134"/>
    </source>
</evidence>
<dbReference type="SUPFAM" id="SSF54814">
    <property type="entry name" value="Prokaryotic type KH domain (KH-domain type II)"/>
    <property type="match status" value="1"/>
</dbReference>
<reference evidence="5" key="1">
    <citation type="submission" date="2022-11" db="UniProtKB">
        <authorList>
            <consortium name="WormBaseParasite"/>
        </authorList>
    </citation>
    <scope>IDENTIFICATION</scope>
</reference>
<dbReference type="InterPro" id="IPR005662">
    <property type="entry name" value="GTPase_Era-like"/>
</dbReference>
<evidence type="ECO:0000313" key="5">
    <source>
        <dbReference type="WBParaSite" id="PSU_v2.g20053.t1"/>
    </source>
</evidence>
<name>A0A914YL26_9BILA</name>
<keyword evidence="4" id="KW-1185">Reference proteome</keyword>
<evidence type="ECO:0000259" key="3">
    <source>
        <dbReference type="Pfam" id="PF01926"/>
    </source>
</evidence>
<proteinExistence type="predicted"/>
<dbReference type="InterPro" id="IPR015946">
    <property type="entry name" value="KH_dom-like_a/b"/>
</dbReference>
<dbReference type="GO" id="GO:0005525">
    <property type="term" value="F:GTP binding"/>
    <property type="evidence" value="ECO:0007669"/>
    <property type="project" value="UniProtKB-KW"/>
</dbReference>
<evidence type="ECO:0000313" key="4">
    <source>
        <dbReference type="Proteomes" id="UP000887577"/>
    </source>
</evidence>
<evidence type="ECO:0000256" key="1">
    <source>
        <dbReference type="ARBA" id="ARBA00022741"/>
    </source>
</evidence>
<organism evidence="4 5">
    <name type="scientific">Panagrolaimus superbus</name>
    <dbReference type="NCBI Taxonomy" id="310955"/>
    <lineage>
        <taxon>Eukaryota</taxon>
        <taxon>Metazoa</taxon>
        <taxon>Ecdysozoa</taxon>
        <taxon>Nematoda</taxon>
        <taxon>Chromadorea</taxon>
        <taxon>Rhabditida</taxon>
        <taxon>Tylenchina</taxon>
        <taxon>Panagrolaimomorpha</taxon>
        <taxon>Panagrolaimoidea</taxon>
        <taxon>Panagrolaimidae</taxon>
        <taxon>Panagrolaimus</taxon>
    </lineage>
</organism>
<accession>A0A914YL26</accession>
<keyword evidence="1" id="KW-0547">Nucleotide-binding</keyword>
<dbReference type="InterPro" id="IPR006073">
    <property type="entry name" value="GTP-bd"/>
</dbReference>